<protein>
    <submittedName>
        <fullName evidence="2">Uncharacterized protein</fullName>
    </submittedName>
</protein>
<accession>A0A370GL53</accession>
<feature type="compositionally biased region" description="Polar residues" evidence="1">
    <location>
        <begin position="42"/>
        <end position="55"/>
    </location>
</feature>
<dbReference type="Proteomes" id="UP000255326">
    <property type="component" value="Unassembled WGS sequence"/>
</dbReference>
<evidence type="ECO:0000313" key="2">
    <source>
        <dbReference type="EMBL" id="RDI44009.1"/>
    </source>
</evidence>
<dbReference type="EMBL" id="QQAY01000003">
    <property type="protein sequence ID" value="RDI44009.1"/>
    <property type="molecule type" value="Genomic_DNA"/>
</dbReference>
<proteinExistence type="predicted"/>
<comment type="caution">
    <text evidence="2">The sequence shown here is derived from an EMBL/GenBank/DDBJ whole genome shotgun (WGS) entry which is preliminary data.</text>
</comment>
<name>A0A370GL53_9BACI</name>
<dbReference type="RefSeq" id="WP_114744907.1">
    <property type="nucleotide sequence ID" value="NZ_QQAY01000003.1"/>
</dbReference>
<gene>
    <name evidence="2" type="ORF">DFR59_10372</name>
</gene>
<feature type="compositionally biased region" description="Basic and acidic residues" evidence="1">
    <location>
        <begin position="59"/>
        <end position="71"/>
    </location>
</feature>
<evidence type="ECO:0000313" key="3">
    <source>
        <dbReference type="Proteomes" id="UP000255326"/>
    </source>
</evidence>
<organism evidence="2 3">
    <name type="scientific">Falsibacillus pallidus</name>
    <dbReference type="NCBI Taxonomy" id="493781"/>
    <lineage>
        <taxon>Bacteria</taxon>
        <taxon>Bacillati</taxon>
        <taxon>Bacillota</taxon>
        <taxon>Bacilli</taxon>
        <taxon>Bacillales</taxon>
        <taxon>Bacillaceae</taxon>
        <taxon>Falsibacillus</taxon>
    </lineage>
</organism>
<feature type="region of interest" description="Disordered" evidence="1">
    <location>
        <begin position="42"/>
        <end position="96"/>
    </location>
</feature>
<evidence type="ECO:0000256" key="1">
    <source>
        <dbReference type="SAM" id="MobiDB-lite"/>
    </source>
</evidence>
<sequence length="123" mass="13688">MEILIPIAIGIIGLIFKKIAEQKKVNEPGQIKKTPVEQQSISEKAVIQSSKSRMNSAEARTDYYNKKKTAEETVVQNTADSAQKEDKETWGPFGSELTGDELVRSVVLGEILGPPKSKKPYRR</sequence>
<dbReference type="OrthoDB" id="2692154at2"/>
<reference evidence="2 3" key="1">
    <citation type="submission" date="2018-07" db="EMBL/GenBank/DDBJ databases">
        <title>Genomic Encyclopedia of Type Strains, Phase IV (KMG-IV): sequencing the most valuable type-strain genomes for metagenomic binning, comparative biology and taxonomic classification.</title>
        <authorList>
            <person name="Goeker M."/>
        </authorList>
    </citation>
    <scope>NUCLEOTIDE SEQUENCE [LARGE SCALE GENOMIC DNA]</scope>
    <source>
        <strain evidence="2 3">DSM 25281</strain>
    </source>
</reference>
<dbReference type="AlphaFoldDB" id="A0A370GL53"/>
<keyword evidence="3" id="KW-1185">Reference proteome</keyword>